<feature type="compositionally biased region" description="Pro residues" evidence="1">
    <location>
        <begin position="335"/>
        <end position="348"/>
    </location>
</feature>
<dbReference type="AlphaFoldDB" id="A0AA39IAV3"/>
<accession>A0AA39IAV3</accession>
<evidence type="ECO:0000313" key="3">
    <source>
        <dbReference type="Proteomes" id="UP001175271"/>
    </source>
</evidence>
<feature type="compositionally biased region" description="Basic and acidic residues" evidence="1">
    <location>
        <begin position="28"/>
        <end position="45"/>
    </location>
</feature>
<name>A0AA39IAV3_9BILA</name>
<reference evidence="2" key="1">
    <citation type="submission" date="2023-06" db="EMBL/GenBank/DDBJ databases">
        <title>Genomic analysis of the entomopathogenic nematode Steinernema hermaphroditum.</title>
        <authorList>
            <person name="Schwarz E.M."/>
            <person name="Heppert J.K."/>
            <person name="Baniya A."/>
            <person name="Schwartz H.T."/>
            <person name="Tan C.-H."/>
            <person name="Antoshechkin I."/>
            <person name="Sternberg P.W."/>
            <person name="Goodrich-Blair H."/>
            <person name="Dillman A.R."/>
        </authorList>
    </citation>
    <scope>NUCLEOTIDE SEQUENCE</scope>
    <source>
        <strain evidence="2">PS9179</strain>
        <tissue evidence="2">Whole animal</tissue>
    </source>
</reference>
<feature type="region of interest" description="Disordered" evidence="1">
    <location>
        <begin position="92"/>
        <end position="135"/>
    </location>
</feature>
<keyword evidence="3" id="KW-1185">Reference proteome</keyword>
<sequence>MSAASLPPVGIDPNLRQQNKKGASSQLDKWRSDSKKAADRNKEAMHASIAEQNREFLANTFRYQEELRRKEAERQSKSKEFAAAATGATGLLGGGGASYIPPPPPATADAPTPVSRCACTRPPKTMRQKTKRRAGDPIQTMDYHGAAMPPQMFRGGGVPPSCSGMFPQQQAMRLPNGAVYPPAYPVQQNGFAAPPPPQQQMMPQTSQSPNMMHNDRVPSEPCAPAPKSVATPPLYANPSPSTSATPCKNGVDAANNSPPNDPTPGSSSQSVAGDGCQLTDCLNVADDHEKTLDDMIKSNLGNELTDLGGSIHSELEDMELNNLLDRISDLIPASDPIPPTSSAPPSAPTVPTSNDNSPAVQAPMSAPGAVGTPAYGQIASPASVRSNVTPAPVQTVPQVSHNSPYGAVAPTPPMHGVPFSPPVQPVPQPPQQPQATAGFPMQSPQFPVVPQGAPVPTGVANGYPQSHQMHPHAQQMQMMQHQPHPQQLYQQQQQQYQLQQQRAAYQQHQMMMQQMQQRQMMAKMQQQYPHHQHPGYQQNGYNLPMQYPQGTMAPQSYHPNHYPTHQYPPTGYPMG</sequence>
<feature type="region of interest" description="Disordered" evidence="1">
    <location>
        <begin position="1"/>
        <end position="55"/>
    </location>
</feature>
<feature type="compositionally biased region" description="Low complexity" evidence="1">
    <location>
        <begin position="199"/>
        <end position="212"/>
    </location>
</feature>
<proteinExistence type="predicted"/>
<feature type="region of interest" description="Disordered" evidence="1">
    <location>
        <begin position="185"/>
        <end position="274"/>
    </location>
</feature>
<protein>
    <submittedName>
        <fullName evidence="2">Uncharacterized protein</fullName>
    </submittedName>
</protein>
<dbReference type="EMBL" id="JAUCMV010000002">
    <property type="protein sequence ID" value="KAK0419652.1"/>
    <property type="molecule type" value="Genomic_DNA"/>
</dbReference>
<organism evidence="2 3">
    <name type="scientific">Steinernema hermaphroditum</name>
    <dbReference type="NCBI Taxonomy" id="289476"/>
    <lineage>
        <taxon>Eukaryota</taxon>
        <taxon>Metazoa</taxon>
        <taxon>Ecdysozoa</taxon>
        <taxon>Nematoda</taxon>
        <taxon>Chromadorea</taxon>
        <taxon>Rhabditida</taxon>
        <taxon>Tylenchina</taxon>
        <taxon>Panagrolaimomorpha</taxon>
        <taxon>Strongyloidoidea</taxon>
        <taxon>Steinernematidae</taxon>
        <taxon>Steinernema</taxon>
    </lineage>
</organism>
<gene>
    <name evidence="2" type="ORF">QR680_014252</name>
</gene>
<comment type="caution">
    <text evidence="2">The sequence shown here is derived from an EMBL/GenBank/DDBJ whole genome shotgun (WGS) entry which is preliminary data.</text>
</comment>
<feature type="compositionally biased region" description="Polar residues" evidence="1">
    <location>
        <begin position="15"/>
        <end position="27"/>
    </location>
</feature>
<dbReference type="Proteomes" id="UP001175271">
    <property type="component" value="Unassembled WGS sequence"/>
</dbReference>
<evidence type="ECO:0000256" key="1">
    <source>
        <dbReference type="SAM" id="MobiDB-lite"/>
    </source>
</evidence>
<feature type="compositionally biased region" description="Polar residues" evidence="1">
    <location>
        <begin position="254"/>
        <end position="271"/>
    </location>
</feature>
<evidence type="ECO:0000313" key="2">
    <source>
        <dbReference type="EMBL" id="KAK0419652.1"/>
    </source>
</evidence>
<feature type="region of interest" description="Disordered" evidence="1">
    <location>
        <begin position="332"/>
        <end position="368"/>
    </location>
</feature>